<keyword evidence="4" id="KW-0255">Endonuclease</keyword>
<keyword evidence="3" id="KW-0540">Nuclease</keyword>
<keyword evidence="2" id="KW-0548">Nucleotidyltransferase</keyword>
<dbReference type="InterPro" id="IPR041373">
    <property type="entry name" value="RT_RNaseH"/>
</dbReference>
<keyword evidence="10" id="KW-1185">Reference proteome</keyword>
<dbReference type="OrthoDB" id="8068582at2759"/>
<keyword evidence="5" id="KW-0378">Hydrolase</keyword>
<feature type="compositionally biased region" description="Polar residues" evidence="7">
    <location>
        <begin position="284"/>
        <end position="294"/>
    </location>
</feature>
<dbReference type="GO" id="GO:0003964">
    <property type="term" value="F:RNA-directed DNA polymerase activity"/>
    <property type="evidence" value="ECO:0007669"/>
    <property type="project" value="UniProtKB-KW"/>
</dbReference>
<evidence type="ECO:0000313" key="10">
    <source>
        <dbReference type="Proteomes" id="UP000499080"/>
    </source>
</evidence>
<evidence type="ECO:0000256" key="4">
    <source>
        <dbReference type="ARBA" id="ARBA00022759"/>
    </source>
</evidence>
<dbReference type="AlphaFoldDB" id="A0A4Y2M5B1"/>
<dbReference type="PANTHER" id="PTHR37984">
    <property type="entry name" value="PROTEIN CBG26694"/>
    <property type="match status" value="1"/>
</dbReference>
<proteinExistence type="predicted"/>
<dbReference type="CDD" id="cd09274">
    <property type="entry name" value="RNase_HI_RT_Ty3"/>
    <property type="match status" value="1"/>
</dbReference>
<organism evidence="9 10">
    <name type="scientific">Araneus ventricosus</name>
    <name type="common">Orbweaver spider</name>
    <name type="synonym">Epeira ventricosa</name>
    <dbReference type="NCBI Taxonomy" id="182803"/>
    <lineage>
        <taxon>Eukaryota</taxon>
        <taxon>Metazoa</taxon>
        <taxon>Ecdysozoa</taxon>
        <taxon>Arthropoda</taxon>
        <taxon>Chelicerata</taxon>
        <taxon>Arachnida</taxon>
        <taxon>Araneae</taxon>
        <taxon>Araneomorphae</taxon>
        <taxon>Entelegynae</taxon>
        <taxon>Araneoidea</taxon>
        <taxon>Araneidae</taxon>
        <taxon>Araneus</taxon>
    </lineage>
</organism>
<dbReference type="Proteomes" id="UP000499080">
    <property type="component" value="Unassembled WGS sequence"/>
</dbReference>
<feature type="compositionally biased region" description="Polar residues" evidence="7">
    <location>
        <begin position="257"/>
        <end position="272"/>
    </location>
</feature>
<dbReference type="SUPFAM" id="SSF56672">
    <property type="entry name" value="DNA/RNA polymerases"/>
    <property type="match status" value="1"/>
</dbReference>
<dbReference type="InterPro" id="IPR043502">
    <property type="entry name" value="DNA/RNA_pol_sf"/>
</dbReference>
<name>A0A4Y2M5B1_ARAVE</name>
<feature type="region of interest" description="Disordered" evidence="7">
    <location>
        <begin position="257"/>
        <end position="300"/>
    </location>
</feature>
<evidence type="ECO:0000256" key="6">
    <source>
        <dbReference type="ARBA" id="ARBA00022918"/>
    </source>
</evidence>
<evidence type="ECO:0000256" key="7">
    <source>
        <dbReference type="SAM" id="MobiDB-lite"/>
    </source>
</evidence>
<sequence length="300" mass="33475">MVNSAEAAGSGIIFLATVSQIPSTGHAKTTKRNLPIPQIALNIHPNNSLLVLFGRVKEQITKSPVLAFFDPRAESEIVVDASPFGLGAVLQQRGKPIAFSSSTLTPTQRNYARIEKELLSVIYGCKKFHQYVYGTKFKIYSDHKPLIAMSKKPLAAMSSRMQRFYLQLQCYDYELFYKPGKEMFVPNTLPRAPLIKNHFPIPEEDSLVLCVLDSLPTSDIKLQEISDANKSDLVVQKLKSLLECGWDSSKGNFTGSEEYFTSDTIPESTPTVRPQEPVDERASDSQANKESSSYEPYLEV</sequence>
<evidence type="ECO:0000259" key="8">
    <source>
        <dbReference type="Pfam" id="PF17917"/>
    </source>
</evidence>
<reference evidence="9 10" key="1">
    <citation type="journal article" date="2019" name="Sci. Rep.">
        <title>Orb-weaving spider Araneus ventricosus genome elucidates the spidroin gene catalogue.</title>
        <authorList>
            <person name="Kono N."/>
            <person name="Nakamura H."/>
            <person name="Ohtoshi R."/>
            <person name="Moran D.A.P."/>
            <person name="Shinohara A."/>
            <person name="Yoshida Y."/>
            <person name="Fujiwara M."/>
            <person name="Mori M."/>
            <person name="Tomita M."/>
            <person name="Arakawa K."/>
        </authorList>
    </citation>
    <scope>NUCLEOTIDE SEQUENCE [LARGE SCALE GENOMIC DNA]</scope>
</reference>
<dbReference type="GO" id="GO:0004519">
    <property type="term" value="F:endonuclease activity"/>
    <property type="evidence" value="ECO:0007669"/>
    <property type="project" value="UniProtKB-KW"/>
</dbReference>
<dbReference type="EMBL" id="BGPR01006843">
    <property type="protein sequence ID" value="GBN22275.1"/>
    <property type="molecule type" value="Genomic_DNA"/>
</dbReference>
<comment type="caution">
    <text evidence="9">The sequence shown here is derived from an EMBL/GenBank/DDBJ whole genome shotgun (WGS) entry which is preliminary data.</text>
</comment>
<evidence type="ECO:0000256" key="3">
    <source>
        <dbReference type="ARBA" id="ARBA00022722"/>
    </source>
</evidence>
<dbReference type="Pfam" id="PF17917">
    <property type="entry name" value="RT_RNaseH"/>
    <property type="match status" value="1"/>
</dbReference>
<dbReference type="InterPro" id="IPR050951">
    <property type="entry name" value="Retrovirus_Pol_polyprotein"/>
</dbReference>
<dbReference type="FunFam" id="3.10.20.370:FF:000001">
    <property type="entry name" value="Retrovirus-related Pol polyprotein from transposon 17.6-like protein"/>
    <property type="match status" value="1"/>
</dbReference>
<dbReference type="PANTHER" id="PTHR37984:SF5">
    <property type="entry name" value="PROTEIN NYNRIN-LIKE"/>
    <property type="match status" value="1"/>
</dbReference>
<evidence type="ECO:0000256" key="2">
    <source>
        <dbReference type="ARBA" id="ARBA00022695"/>
    </source>
</evidence>
<feature type="domain" description="Reverse transcriptase RNase H-like" evidence="8">
    <location>
        <begin position="70"/>
        <end position="171"/>
    </location>
</feature>
<protein>
    <submittedName>
        <fullName evidence="9">Retrovirus-related Pol polyprotein from transposon 297</fullName>
    </submittedName>
</protein>
<gene>
    <name evidence="9" type="primary">pol_740</name>
    <name evidence="9" type="ORF">AVEN_108544_1</name>
</gene>
<dbReference type="GO" id="GO:0016787">
    <property type="term" value="F:hydrolase activity"/>
    <property type="evidence" value="ECO:0007669"/>
    <property type="project" value="UniProtKB-KW"/>
</dbReference>
<evidence type="ECO:0000313" key="9">
    <source>
        <dbReference type="EMBL" id="GBN22275.1"/>
    </source>
</evidence>
<keyword evidence="1" id="KW-0808">Transferase</keyword>
<accession>A0A4Y2M5B1</accession>
<evidence type="ECO:0000256" key="1">
    <source>
        <dbReference type="ARBA" id="ARBA00022679"/>
    </source>
</evidence>
<evidence type="ECO:0000256" key="5">
    <source>
        <dbReference type="ARBA" id="ARBA00022801"/>
    </source>
</evidence>
<keyword evidence="6" id="KW-0695">RNA-directed DNA polymerase</keyword>